<feature type="transmembrane region" description="Helical" evidence="1">
    <location>
        <begin position="139"/>
        <end position="157"/>
    </location>
</feature>
<dbReference type="RefSeq" id="XP_009219366.1">
    <property type="nucleotide sequence ID" value="XM_009221102.1"/>
</dbReference>
<organism evidence="2">
    <name type="scientific">Gaeumannomyces tritici (strain R3-111a-1)</name>
    <name type="common">Wheat and barley take-all root rot fungus</name>
    <name type="synonym">Gaeumannomyces graminis var. tritici</name>
    <dbReference type="NCBI Taxonomy" id="644352"/>
    <lineage>
        <taxon>Eukaryota</taxon>
        <taxon>Fungi</taxon>
        <taxon>Dikarya</taxon>
        <taxon>Ascomycota</taxon>
        <taxon>Pezizomycotina</taxon>
        <taxon>Sordariomycetes</taxon>
        <taxon>Sordariomycetidae</taxon>
        <taxon>Magnaporthales</taxon>
        <taxon>Magnaporthaceae</taxon>
        <taxon>Gaeumannomyces</taxon>
    </lineage>
</organism>
<keyword evidence="4" id="KW-1185">Reference proteome</keyword>
<dbReference type="EnsemblFungi" id="EJT78221">
    <property type="protein sequence ID" value="EJT78221"/>
    <property type="gene ID" value="GGTG_03323"/>
</dbReference>
<sequence>MVYYFFKLFNFKAKAIQKLTVSLKRKAKYRNLKSTDWIGLKIRTKRAKSNKNNRKLENGYGNVNWGPALIIKITITACKFALYAHKTKLAKKRPVKFFAFNALLNGYTRYFVIGNTHFPINLLILYNASKILRRRAKHLQLFAFAFAKIFVLIKARIMETKA</sequence>
<dbReference type="VEuPathDB" id="FungiDB:GGTG_03323"/>
<accession>J3NPW6</accession>
<dbReference type="Proteomes" id="UP000006039">
    <property type="component" value="Unassembled WGS sequence"/>
</dbReference>
<reference evidence="3" key="5">
    <citation type="submission" date="2018-04" db="UniProtKB">
        <authorList>
            <consortium name="EnsemblFungi"/>
        </authorList>
    </citation>
    <scope>IDENTIFICATION</scope>
    <source>
        <strain evidence="3">R3-111a-1</strain>
    </source>
</reference>
<protein>
    <submittedName>
        <fullName evidence="2 3">Uncharacterized protein</fullName>
    </submittedName>
</protein>
<dbReference type="AlphaFoldDB" id="J3NPW6"/>
<keyword evidence="1" id="KW-1133">Transmembrane helix</keyword>
<keyword evidence="1" id="KW-0472">Membrane</keyword>
<dbReference type="GeneID" id="20343781"/>
<proteinExistence type="predicted"/>
<evidence type="ECO:0000313" key="3">
    <source>
        <dbReference type="EnsemblFungi" id="EJT78221"/>
    </source>
</evidence>
<keyword evidence="1" id="KW-0812">Transmembrane</keyword>
<evidence type="ECO:0000313" key="4">
    <source>
        <dbReference type="Proteomes" id="UP000006039"/>
    </source>
</evidence>
<dbReference type="HOGENOM" id="CLU_1635506_0_0_1"/>
<gene>
    <name evidence="3" type="primary">20343781</name>
    <name evidence="2" type="ORF">GGTG_03323</name>
</gene>
<dbReference type="EMBL" id="GL385396">
    <property type="protein sequence ID" value="EJT78221.1"/>
    <property type="molecule type" value="Genomic_DNA"/>
</dbReference>
<reference evidence="2" key="2">
    <citation type="submission" date="2010-07" db="EMBL/GenBank/DDBJ databases">
        <authorList>
            <consortium name="The Broad Institute Genome Sequencing Platform"/>
            <consortium name="Broad Institute Genome Sequencing Center for Infectious Disease"/>
            <person name="Ma L.-J."/>
            <person name="Dead R."/>
            <person name="Young S."/>
            <person name="Zeng Q."/>
            <person name="Koehrsen M."/>
            <person name="Alvarado L."/>
            <person name="Berlin A."/>
            <person name="Chapman S.B."/>
            <person name="Chen Z."/>
            <person name="Freedman E."/>
            <person name="Gellesch M."/>
            <person name="Goldberg J."/>
            <person name="Griggs A."/>
            <person name="Gujja S."/>
            <person name="Heilman E.R."/>
            <person name="Heiman D."/>
            <person name="Hepburn T."/>
            <person name="Howarth C."/>
            <person name="Jen D."/>
            <person name="Larson L."/>
            <person name="Mehta T."/>
            <person name="Neiman D."/>
            <person name="Pearson M."/>
            <person name="Roberts A."/>
            <person name="Saif S."/>
            <person name="Shea T."/>
            <person name="Shenoy N."/>
            <person name="Sisk P."/>
            <person name="Stolte C."/>
            <person name="Sykes S."/>
            <person name="Walk T."/>
            <person name="White J."/>
            <person name="Yandava C."/>
            <person name="Haas B."/>
            <person name="Nusbaum C."/>
            <person name="Birren B."/>
        </authorList>
    </citation>
    <scope>NUCLEOTIDE SEQUENCE</scope>
    <source>
        <strain evidence="2">R3-111a-1</strain>
    </source>
</reference>
<reference evidence="3" key="4">
    <citation type="journal article" date="2015" name="G3 (Bethesda)">
        <title>Genome sequences of three phytopathogenic species of the Magnaporthaceae family of fungi.</title>
        <authorList>
            <person name="Okagaki L.H."/>
            <person name="Nunes C.C."/>
            <person name="Sailsbery J."/>
            <person name="Clay B."/>
            <person name="Brown D."/>
            <person name="John T."/>
            <person name="Oh Y."/>
            <person name="Young N."/>
            <person name="Fitzgerald M."/>
            <person name="Haas B.J."/>
            <person name="Zeng Q."/>
            <person name="Young S."/>
            <person name="Adiconis X."/>
            <person name="Fan L."/>
            <person name="Levin J.Z."/>
            <person name="Mitchell T.K."/>
            <person name="Okubara P.A."/>
            <person name="Farman M.L."/>
            <person name="Kohn L.M."/>
            <person name="Birren B."/>
            <person name="Ma L.-J."/>
            <person name="Dean R.A."/>
        </authorList>
    </citation>
    <scope>NUCLEOTIDE SEQUENCE</scope>
    <source>
        <strain evidence="3">R3-111a-1</strain>
    </source>
</reference>
<name>J3NPW6_GAET3</name>
<evidence type="ECO:0000313" key="2">
    <source>
        <dbReference type="EMBL" id="EJT78221.1"/>
    </source>
</evidence>
<reference evidence="4" key="1">
    <citation type="submission" date="2010-07" db="EMBL/GenBank/DDBJ databases">
        <title>The genome sequence of Gaeumannomyces graminis var. tritici strain R3-111a-1.</title>
        <authorList>
            <consortium name="The Broad Institute Genome Sequencing Platform"/>
            <person name="Ma L.-J."/>
            <person name="Dead R."/>
            <person name="Young S."/>
            <person name="Zeng Q."/>
            <person name="Koehrsen M."/>
            <person name="Alvarado L."/>
            <person name="Berlin A."/>
            <person name="Chapman S.B."/>
            <person name="Chen Z."/>
            <person name="Freedman E."/>
            <person name="Gellesch M."/>
            <person name="Goldberg J."/>
            <person name="Griggs A."/>
            <person name="Gujja S."/>
            <person name="Heilman E.R."/>
            <person name="Heiman D."/>
            <person name="Hepburn T."/>
            <person name="Howarth C."/>
            <person name="Jen D."/>
            <person name="Larson L."/>
            <person name="Mehta T."/>
            <person name="Neiman D."/>
            <person name="Pearson M."/>
            <person name="Roberts A."/>
            <person name="Saif S."/>
            <person name="Shea T."/>
            <person name="Shenoy N."/>
            <person name="Sisk P."/>
            <person name="Stolte C."/>
            <person name="Sykes S."/>
            <person name="Walk T."/>
            <person name="White J."/>
            <person name="Yandava C."/>
            <person name="Haas B."/>
            <person name="Nusbaum C."/>
            <person name="Birren B."/>
        </authorList>
    </citation>
    <scope>NUCLEOTIDE SEQUENCE [LARGE SCALE GENOMIC DNA]</scope>
    <source>
        <strain evidence="4">R3-111a-1</strain>
    </source>
</reference>
<reference evidence="2" key="3">
    <citation type="submission" date="2010-09" db="EMBL/GenBank/DDBJ databases">
        <title>Annotation of Gaeumannomyces graminis var. tritici R3-111a-1.</title>
        <authorList>
            <consortium name="The Broad Institute Genome Sequencing Platform"/>
            <person name="Ma L.-J."/>
            <person name="Dead R."/>
            <person name="Young S.K."/>
            <person name="Zeng Q."/>
            <person name="Gargeya S."/>
            <person name="Fitzgerald M."/>
            <person name="Haas B."/>
            <person name="Abouelleil A."/>
            <person name="Alvarado L."/>
            <person name="Arachchi H.M."/>
            <person name="Berlin A."/>
            <person name="Brown A."/>
            <person name="Chapman S.B."/>
            <person name="Chen Z."/>
            <person name="Dunbar C."/>
            <person name="Freedman E."/>
            <person name="Gearin G."/>
            <person name="Gellesch M."/>
            <person name="Goldberg J."/>
            <person name="Griggs A."/>
            <person name="Gujja S."/>
            <person name="Heiman D."/>
            <person name="Howarth C."/>
            <person name="Larson L."/>
            <person name="Lui A."/>
            <person name="MacDonald P.J.P."/>
            <person name="Mehta T."/>
            <person name="Montmayeur A."/>
            <person name="Murphy C."/>
            <person name="Neiman D."/>
            <person name="Pearson M."/>
            <person name="Priest M."/>
            <person name="Roberts A."/>
            <person name="Saif S."/>
            <person name="Shea T."/>
            <person name="Shenoy N."/>
            <person name="Sisk P."/>
            <person name="Stolte C."/>
            <person name="Sykes S."/>
            <person name="Yandava C."/>
            <person name="Wortman J."/>
            <person name="Nusbaum C."/>
            <person name="Birren B."/>
        </authorList>
    </citation>
    <scope>NUCLEOTIDE SEQUENCE</scope>
    <source>
        <strain evidence="2">R3-111a-1</strain>
    </source>
</reference>
<evidence type="ECO:0000256" key="1">
    <source>
        <dbReference type="SAM" id="Phobius"/>
    </source>
</evidence>
<feature type="transmembrane region" description="Helical" evidence="1">
    <location>
        <begin position="65"/>
        <end position="84"/>
    </location>
</feature>